<reference evidence="1 2" key="1">
    <citation type="submission" date="2019-09" db="EMBL/GenBank/DDBJ databases">
        <authorList>
            <person name="Cremers G."/>
        </authorList>
    </citation>
    <scope>NUCLEOTIDE SEQUENCE [LARGE SCALE GENOMIC DNA]</scope>
    <source>
        <strain evidence="1">4A</strain>
    </source>
</reference>
<proteinExistence type="predicted"/>
<accession>A0A5E6MF43</accession>
<dbReference type="Proteomes" id="UP000334923">
    <property type="component" value="Unassembled WGS sequence"/>
</dbReference>
<sequence length="74" mass="8218">MIEDLVRMANQIGDFFGSDPSQEEAAAGIAEHLKKFWTPSMREKLIEYAQRDGKQLSEPVRAALSRLQKPAAGS</sequence>
<dbReference type="Pfam" id="PF11390">
    <property type="entry name" value="FdsD"/>
    <property type="match status" value="1"/>
</dbReference>
<dbReference type="EC" id="1.17.1.9" evidence="1"/>
<dbReference type="OrthoDB" id="8527650at2"/>
<organism evidence="1 2">
    <name type="scientific">Methylacidimicrobium tartarophylax</name>
    <dbReference type="NCBI Taxonomy" id="1041768"/>
    <lineage>
        <taxon>Bacteria</taxon>
        <taxon>Pseudomonadati</taxon>
        <taxon>Verrucomicrobiota</taxon>
        <taxon>Methylacidimicrobium</taxon>
    </lineage>
</organism>
<dbReference type="RefSeq" id="WP_142660796.1">
    <property type="nucleotide sequence ID" value="NZ_CABFVA020000114.1"/>
</dbReference>
<name>A0A5E6MF43_9BACT</name>
<dbReference type="GO" id="GO:0008863">
    <property type="term" value="F:formate dehydrogenase (NAD+) activity"/>
    <property type="evidence" value="ECO:0007669"/>
    <property type="project" value="UniProtKB-EC"/>
</dbReference>
<dbReference type="AlphaFoldDB" id="A0A5E6MF43"/>
<gene>
    <name evidence="1" type="primary">fdsD</name>
    <name evidence="1" type="ORF">MAMT_01957</name>
</gene>
<evidence type="ECO:0000313" key="2">
    <source>
        <dbReference type="Proteomes" id="UP000334923"/>
    </source>
</evidence>
<keyword evidence="1" id="KW-0560">Oxidoreductase</keyword>
<keyword evidence="2" id="KW-1185">Reference proteome</keyword>
<protein>
    <submittedName>
        <fullName evidence="1">Formate dehydrogenase subunit delta</fullName>
        <ecNumber evidence="1">1.17.1.9</ecNumber>
    </submittedName>
</protein>
<dbReference type="InterPro" id="IPR021074">
    <property type="entry name" value="Formate_DH_dsu"/>
</dbReference>
<evidence type="ECO:0000313" key="1">
    <source>
        <dbReference type="EMBL" id="VVM07859.1"/>
    </source>
</evidence>
<dbReference type="EMBL" id="CABFVA020000114">
    <property type="protein sequence ID" value="VVM07859.1"/>
    <property type="molecule type" value="Genomic_DNA"/>
</dbReference>